<gene>
    <name evidence="3" type="ORF">Pla108_21350</name>
</gene>
<feature type="transmembrane region" description="Helical" evidence="2">
    <location>
        <begin position="574"/>
        <end position="594"/>
    </location>
</feature>
<keyword evidence="4" id="KW-1185">Reference proteome</keyword>
<feature type="transmembrane region" description="Helical" evidence="2">
    <location>
        <begin position="470"/>
        <end position="492"/>
    </location>
</feature>
<sequence length="822" mass="84466">MSATDLPPTDTPPTDQDSLQGPGPNRLVAMLVDPRGLQALMLAGGGLLSLGLVLWLFVIGVFDEPLPAAVGLGVANFALLGLGVAVCLRTRYRLAGRATAMLACLLLPLNLWFYDAQGLVTLAGGGNLWIPALIGCVVYAGVARWLRDSLFVYAFAAGVAMTGLVFLADGDVGHFWEVLAPSTLLVTLGVAAIHAERLFPTAQADAPDDPFTRQNFGLAFFRAGHTLLASGLVVLLAGRFAGRFYETLFAHLEWFTQPDVSLVGQVKLAACGLTLAGAYAYAYSHRFVARGHRFVVMAALCLAWCALIGVDLAGIELTETLAASLLGAVAIACRVAGRWLTTQNEDEESGADSRATDRVAGVAATAALTLVLVQLFRALLVGSAGPLGFDFGLGYIAAAGLATAATWLGARRSVSQSRFVAPALASVALAIGVAACLPQFSAGAWLVPAGAFAAAGWGAAARLRSGRDEAIALAGGAETSAWLVGALVTPMVVDAPNLATMATSGLLTAAFAMAAVGPRRERLAVAAVLAAVATGWQAVVVYQIGACTPLVVLSGVSLVLIALERIGKGPAVGVAARIGLVLSATAGVLLAGNRLLAGEVAWPLLGMVAAQAVMSGLAVTLSRPQQGRRALAALGVGQVAVAGLLLNTLSVLTFGQRIEVFAAAVGVGLVVAGLIGWRREAEEGEAADSLTDFNLWAGSLLATAPLTIGLVATRLFGGDPGWIALHEVGVLAIGLVLVGVGALCRLRATTLAGVGSLAVYLFSLATLLQMPDQLQNVAVYLMAGGGAVFAVAILLSVYRDRLLALPDRIREGEGVFAVLKWR</sequence>
<feature type="transmembrane region" description="Helical" evidence="2">
    <location>
        <begin position="294"/>
        <end position="315"/>
    </location>
</feature>
<feature type="compositionally biased region" description="Low complexity" evidence="1">
    <location>
        <begin position="1"/>
        <end position="17"/>
    </location>
</feature>
<feature type="transmembrane region" description="Helical" evidence="2">
    <location>
        <begin position="777"/>
        <end position="798"/>
    </location>
</feature>
<feature type="transmembrane region" description="Helical" evidence="2">
    <location>
        <begin position="660"/>
        <end position="677"/>
    </location>
</feature>
<dbReference type="EMBL" id="SJPR01000002">
    <property type="protein sequence ID" value="TWT97980.1"/>
    <property type="molecule type" value="Genomic_DNA"/>
</dbReference>
<feature type="transmembrane region" description="Helical" evidence="2">
    <location>
        <begin position="722"/>
        <end position="744"/>
    </location>
</feature>
<protein>
    <recommendedName>
        <fullName evidence="5">DUF2157 domain-containing protein</fullName>
    </recommendedName>
</protein>
<dbReference type="RefSeq" id="WP_146444868.1">
    <property type="nucleotide sequence ID" value="NZ_SJPR01000002.1"/>
</dbReference>
<feature type="transmembrane region" description="Helical" evidence="2">
    <location>
        <begin position="550"/>
        <end position="567"/>
    </location>
</feature>
<feature type="transmembrane region" description="Helical" evidence="2">
    <location>
        <begin position="216"/>
        <end position="242"/>
    </location>
</feature>
<feature type="transmembrane region" description="Helical" evidence="2">
    <location>
        <begin position="631"/>
        <end position="654"/>
    </location>
</feature>
<feature type="transmembrane region" description="Helical" evidence="2">
    <location>
        <begin position="262"/>
        <end position="282"/>
    </location>
</feature>
<keyword evidence="2" id="KW-1133">Transmembrane helix</keyword>
<comment type="caution">
    <text evidence="3">The sequence shown here is derived from an EMBL/GenBank/DDBJ whole genome shotgun (WGS) entry which is preliminary data.</text>
</comment>
<evidence type="ECO:0008006" key="5">
    <source>
        <dbReference type="Google" id="ProtNLM"/>
    </source>
</evidence>
<name>A0A5C6AEX0_9BACT</name>
<evidence type="ECO:0000256" key="2">
    <source>
        <dbReference type="SAM" id="Phobius"/>
    </source>
</evidence>
<dbReference type="Proteomes" id="UP000317421">
    <property type="component" value="Unassembled WGS sequence"/>
</dbReference>
<evidence type="ECO:0000313" key="3">
    <source>
        <dbReference type="EMBL" id="TWT97980.1"/>
    </source>
</evidence>
<feature type="transmembrane region" description="Helical" evidence="2">
    <location>
        <begin position="446"/>
        <end position="463"/>
    </location>
</feature>
<feature type="transmembrane region" description="Helical" evidence="2">
    <location>
        <begin position="600"/>
        <end position="619"/>
    </location>
</feature>
<organism evidence="3 4">
    <name type="scientific">Botrimarina colliarenosi</name>
    <dbReference type="NCBI Taxonomy" id="2528001"/>
    <lineage>
        <taxon>Bacteria</taxon>
        <taxon>Pseudomonadati</taxon>
        <taxon>Planctomycetota</taxon>
        <taxon>Planctomycetia</taxon>
        <taxon>Pirellulales</taxon>
        <taxon>Lacipirellulaceae</taxon>
        <taxon>Botrimarina</taxon>
    </lineage>
</organism>
<feature type="transmembrane region" description="Helical" evidence="2">
    <location>
        <begin position="392"/>
        <end position="410"/>
    </location>
</feature>
<feature type="transmembrane region" description="Helical" evidence="2">
    <location>
        <begin position="360"/>
        <end position="380"/>
    </location>
</feature>
<evidence type="ECO:0000256" key="1">
    <source>
        <dbReference type="SAM" id="MobiDB-lite"/>
    </source>
</evidence>
<feature type="region of interest" description="Disordered" evidence="1">
    <location>
        <begin position="1"/>
        <end position="23"/>
    </location>
</feature>
<dbReference type="AlphaFoldDB" id="A0A5C6AEX0"/>
<keyword evidence="2" id="KW-0812">Transmembrane</keyword>
<feature type="transmembrane region" description="Helical" evidence="2">
    <location>
        <begin position="419"/>
        <end position="440"/>
    </location>
</feature>
<feature type="transmembrane region" description="Helical" evidence="2">
    <location>
        <begin position="321"/>
        <end position="340"/>
    </location>
</feature>
<feature type="transmembrane region" description="Helical" evidence="2">
    <location>
        <begin position="751"/>
        <end position="771"/>
    </location>
</feature>
<feature type="transmembrane region" description="Helical" evidence="2">
    <location>
        <begin position="39"/>
        <end position="62"/>
    </location>
</feature>
<feature type="transmembrane region" description="Helical" evidence="2">
    <location>
        <begin position="150"/>
        <end position="168"/>
    </location>
</feature>
<feature type="transmembrane region" description="Helical" evidence="2">
    <location>
        <begin position="174"/>
        <end position="195"/>
    </location>
</feature>
<reference evidence="3 4" key="1">
    <citation type="submission" date="2019-02" db="EMBL/GenBank/DDBJ databases">
        <title>Deep-cultivation of Planctomycetes and their phenomic and genomic characterization uncovers novel biology.</title>
        <authorList>
            <person name="Wiegand S."/>
            <person name="Jogler M."/>
            <person name="Boedeker C."/>
            <person name="Pinto D."/>
            <person name="Vollmers J."/>
            <person name="Rivas-Marin E."/>
            <person name="Kohn T."/>
            <person name="Peeters S.H."/>
            <person name="Heuer A."/>
            <person name="Rast P."/>
            <person name="Oberbeckmann S."/>
            <person name="Bunk B."/>
            <person name="Jeske O."/>
            <person name="Meyerdierks A."/>
            <person name="Storesund J.E."/>
            <person name="Kallscheuer N."/>
            <person name="Luecker S."/>
            <person name="Lage O.M."/>
            <person name="Pohl T."/>
            <person name="Merkel B.J."/>
            <person name="Hornburger P."/>
            <person name="Mueller R.-W."/>
            <person name="Bruemmer F."/>
            <person name="Labrenz M."/>
            <person name="Spormann A.M."/>
            <person name="Op Den Camp H."/>
            <person name="Overmann J."/>
            <person name="Amann R."/>
            <person name="Jetten M.S.M."/>
            <person name="Mascher T."/>
            <person name="Medema M.H."/>
            <person name="Devos D.P."/>
            <person name="Kaster A.-K."/>
            <person name="Ovreas L."/>
            <person name="Rohde M."/>
            <person name="Galperin M.Y."/>
            <person name="Jogler C."/>
        </authorList>
    </citation>
    <scope>NUCLEOTIDE SEQUENCE [LARGE SCALE GENOMIC DNA]</scope>
    <source>
        <strain evidence="3 4">Pla108</strain>
    </source>
</reference>
<feature type="transmembrane region" description="Helical" evidence="2">
    <location>
        <begin position="126"/>
        <end position="143"/>
    </location>
</feature>
<evidence type="ECO:0000313" key="4">
    <source>
        <dbReference type="Proteomes" id="UP000317421"/>
    </source>
</evidence>
<accession>A0A5C6AEX0</accession>
<feature type="transmembrane region" description="Helical" evidence="2">
    <location>
        <begin position="68"/>
        <end position="88"/>
    </location>
</feature>
<dbReference type="OrthoDB" id="267417at2"/>
<feature type="transmembrane region" description="Helical" evidence="2">
    <location>
        <begin position="693"/>
        <end position="716"/>
    </location>
</feature>
<keyword evidence="2" id="KW-0472">Membrane</keyword>
<feature type="transmembrane region" description="Helical" evidence="2">
    <location>
        <begin position="95"/>
        <end position="114"/>
    </location>
</feature>
<proteinExistence type="predicted"/>